<dbReference type="RefSeq" id="WP_213247731.1">
    <property type="nucleotide sequence ID" value="NZ_CP045806.1"/>
</dbReference>
<dbReference type="GO" id="GO:0032259">
    <property type="term" value="P:methylation"/>
    <property type="evidence" value="ECO:0007669"/>
    <property type="project" value="UniProtKB-KW"/>
</dbReference>
<organism evidence="1 2">
    <name type="scientific">Gordonia pseudamarae</name>
    <dbReference type="NCBI Taxonomy" id="2831662"/>
    <lineage>
        <taxon>Bacteria</taxon>
        <taxon>Bacillati</taxon>
        <taxon>Actinomycetota</taxon>
        <taxon>Actinomycetes</taxon>
        <taxon>Mycobacteriales</taxon>
        <taxon>Gordoniaceae</taxon>
        <taxon>Gordonia</taxon>
    </lineage>
</organism>
<accession>A0ABX6IGN1</accession>
<reference evidence="1" key="1">
    <citation type="journal article" date="2021" name="Nat. Microbiol.">
        <title>Cocultivation of an ultrasmall environmental parasitic bacterium with lytic ability against bacteria associated with wastewater foams.</title>
        <authorList>
            <person name="Batinovic S."/>
            <person name="Rose J.J.A."/>
            <person name="Ratcliffe J."/>
            <person name="Seviour R.J."/>
            <person name="Petrovski S."/>
        </authorList>
    </citation>
    <scope>NUCLEOTIDE SEQUENCE</scope>
    <source>
        <strain evidence="1">CON9</strain>
    </source>
</reference>
<dbReference type="InterPro" id="IPR029063">
    <property type="entry name" value="SAM-dependent_MTases_sf"/>
</dbReference>
<proteinExistence type="predicted"/>
<dbReference type="SUPFAM" id="SSF53335">
    <property type="entry name" value="S-adenosyl-L-methionine-dependent methyltransferases"/>
    <property type="match status" value="1"/>
</dbReference>
<sequence>MVRRREKGEPPEHIVGYVKFADLRLSVGPGVFIPRRRSAFVADLVIDACHASVVRPVVVEAYCGAAPIGAVVASRAESARLIAVDHSAVARRHARRNLPASARVVHGALPGAMTGVLAGEGVLGAVDVLGAVAPYVPSSRRDLLPAEALDHEPADSHDGGHDGLDAVRGLIAGTRRWCSADGVMLLECHRDQAGVARLYAQSHGLGCRVRHSHDGQTAVVEVRVARDHPPG</sequence>
<evidence type="ECO:0000313" key="2">
    <source>
        <dbReference type="Proteomes" id="UP001059836"/>
    </source>
</evidence>
<keyword evidence="1" id="KW-0489">Methyltransferase</keyword>
<dbReference type="PANTHER" id="PTHR18895">
    <property type="entry name" value="HEMK METHYLTRANSFERASE"/>
    <property type="match status" value="1"/>
</dbReference>
<dbReference type="GO" id="GO:0008168">
    <property type="term" value="F:methyltransferase activity"/>
    <property type="evidence" value="ECO:0007669"/>
    <property type="project" value="UniProtKB-KW"/>
</dbReference>
<dbReference type="EMBL" id="CP045809">
    <property type="protein sequence ID" value="QHN34529.1"/>
    <property type="molecule type" value="Genomic_DNA"/>
</dbReference>
<dbReference type="Proteomes" id="UP001059836">
    <property type="component" value="Chromosome"/>
</dbReference>
<dbReference type="PANTHER" id="PTHR18895:SF74">
    <property type="entry name" value="MTRF1L RELEASE FACTOR GLUTAMINE METHYLTRANSFERASE"/>
    <property type="match status" value="1"/>
</dbReference>
<protein>
    <submittedName>
        <fullName evidence="1">SAM-dependent methyltransferase</fullName>
    </submittedName>
</protein>
<dbReference type="Gene3D" id="3.40.50.150">
    <property type="entry name" value="Vaccinia Virus protein VP39"/>
    <property type="match status" value="1"/>
</dbReference>
<evidence type="ECO:0000313" key="1">
    <source>
        <dbReference type="EMBL" id="QHN34529.1"/>
    </source>
</evidence>
<dbReference type="InterPro" id="IPR050320">
    <property type="entry name" value="N5-glutamine_MTase"/>
</dbReference>
<keyword evidence="2" id="KW-1185">Reference proteome</keyword>
<keyword evidence="1" id="KW-0808">Transferase</keyword>
<name>A0ABX6IGN1_9ACTN</name>
<gene>
    <name evidence="1" type="ORF">GII31_06050</name>
</gene>